<evidence type="ECO:0000256" key="2">
    <source>
        <dbReference type="PROSITE-ProRule" id="PRU00504"/>
    </source>
</evidence>
<dbReference type="Proteomes" id="UP000663868">
    <property type="component" value="Unassembled WGS sequence"/>
</dbReference>
<protein>
    <recommendedName>
        <fullName evidence="3">ADP ribosyltransferase domain-containing protein</fullName>
    </recommendedName>
</protein>
<dbReference type="AlphaFoldDB" id="A0A815N9F9"/>
<dbReference type="Pfam" id="PF01436">
    <property type="entry name" value="NHL"/>
    <property type="match status" value="4"/>
</dbReference>
<evidence type="ECO:0000256" key="1">
    <source>
        <dbReference type="ARBA" id="ARBA00022737"/>
    </source>
</evidence>
<feature type="domain" description="ADP ribosyltransferase" evidence="3">
    <location>
        <begin position="218"/>
        <end position="370"/>
    </location>
</feature>
<dbReference type="InterPro" id="IPR003540">
    <property type="entry name" value="ADP-ribosyltransferase"/>
</dbReference>
<dbReference type="InterPro" id="IPR050952">
    <property type="entry name" value="TRIM-NHL_E3_ligases"/>
</dbReference>
<dbReference type="PROSITE" id="PS51996">
    <property type="entry name" value="TR_MART"/>
    <property type="match status" value="1"/>
</dbReference>
<proteinExistence type="predicted"/>
<dbReference type="EMBL" id="CAJOBB010004282">
    <property type="protein sequence ID" value="CAF4082328.1"/>
    <property type="molecule type" value="Genomic_DNA"/>
</dbReference>
<evidence type="ECO:0000313" key="6">
    <source>
        <dbReference type="Proteomes" id="UP000663860"/>
    </source>
</evidence>
<name>A0A815N9F9_9BILA</name>
<dbReference type="EMBL" id="CAJNOE010001558">
    <property type="protein sequence ID" value="CAF1433515.1"/>
    <property type="molecule type" value="Genomic_DNA"/>
</dbReference>
<accession>A0A815N9F9</accession>
<evidence type="ECO:0000313" key="4">
    <source>
        <dbReference type="EMBL" id="CAF1433515.1"/>
    </source>
</evidence>
<dbReference type="Gene3D" id="3.90.176.10">
    <property type="entry name" value="Toxin ADP-ribosyltransferase, Chain A, domain 1"/>
    <property type="match status" value="1"/>
</dbReference>
<dbReference type="Proteomes" id="UP000663860">
    <property type="component" value="Unassembled WGS sequence"/>
</dbReference>
<dbReference type="GO" id="GO:0008270">
    <property type="term" value="F:zinc ion binding"/>
    <property type="evidence" value="ECO:0007669"/>
    <property type="project" value="UniProtKB-KW"/>
</dbReference>
<dbReference type="InterPro" id="IPR011042">
    <property type="entry name" value="6-blade_b-propeller_TolB-like"/>
</dbReference>
<dbReference type="Pfam" id="PF03496">
    <property type="entry name" value="ADPrib_exo_Tox"/>
    <property type="match status" value="1"/>
</dbReference>
<dbReference type="PROSITE" id="PS51125">
    <property type="entry name" value="NHL"/>
    <property type="match status" value="1"/>
</dbReference>
<dbReference type="PANTHER" id="PTHR24104">
    <property type="entry name" value="E3 UBIQUITIN-PROTEIN LIGASE NHLRC1-RELATED"/>
    <property type="match status" value="1"/>
</dbReference>
<evidence type="ECO:0000313" key="5">
    <source>
        <dbReference type="EMBL" id="CAF4082328.1"/>
    </source>
</evidence>
<dbReference type="SUPFAM" id="SSF56399">
    <property type="entry name" value="ADP-ribosylation"/>
    <property type="match status" value="1"/>
</dbReference>
<reference evidence="4" key="1">
    <citation type="submission" date="2021-02" db="EMBL/GenBank/DDBJ databases">
        <authorList>
            <person name="Nowell W R."/>
        </authorList>
    </citation>
    <scope>NUCLEOTIDE SEQUENCE</scope>
</reference>
<dbReference type="CDD" id="cd05819">
    <property type="entry name" value="NHL"/>
    <property type="match status" value="1"/>
</dbReference>
<dbReference type="InterPro" id="IPR011990">
    <property type="entry name" value="TPR-like_helical_dom_sf"/>
</dbReference>
<keyword evidence="1" id="KW-0677">Repeat</keyword>
<feature type="repeat" description="NHL" evidence="2">
    <location>
        <begin position="762"/>
        <end position="798"/>
    </location>
</feature>
<gene>
    <name evidence="4" type="ORF">IZO911_LOCUS41376</name>
    <name evidence="5" type="ORF">KXQ929_LOCUS33428</name>
</gene>
<organism evidence="4 6">
    <name type="scientific">Adineta steineri</name>
    <dbReference type="NCBI Taxonomy" id="433720"/>
    <lineage>
        <taxon>Eukaryota</taxon>
        <taxon>Metazoa</taxon>
        <taxon>Spiralia</taxon>
        <taxon>Gnathifera</taxon>
        <taxon>Rotifera</taxon>
        <taxon>Eurotatoria</taxon>
        <taxon>Bdelloidea</taxon>
        <taxon>Adinetida</taxon>
        <taxon>Adinetidae</taxon>
        <taxon>Adineta</taxon>
    </lineage>
</organism>
<dbReference type="SUPFAM" id="SSF101898">
    <property type="entry name" value="NHL repeat"/>
    <property type="match status" value="1"/>
</dbReference>
<evidence type="ECO:0000259" key="3">
    <source>
        <dbReference type="Pfam" id="PF03496"/>
    </source>
</evidence>
<dbReference type="Gene3D" id="2.120.10.30">
    <property type="entry name" value="TolB, C-terminal domain"/>
    <property type="match status" value="2"/>
</dbReference>
<sequence length="798" mass="91513">MANLGLSAANTDRNADNEHLELFCLVWLNANAIENRNTEQKLRSVINHIKTFQDVEQCQEYIEQTSQNHRLIIIISGQLGRELVPSIHKLRQVISIYIYCMDTESHKQWSSKFTKVKAIIAELDELVSRLTADHKILQKVEEPLSINIFTTKGGAGTSTTGVNGQFVFSQILIDCLLRLKSTETDKNELISYFKNQYQGNSSELDTLREFQEEYSPDKALWWYTRDSFFYKTLNAALRNQEIHMIFLFRSFIFDIHRQLQHYQSKHPLTVYRSQMMSTDELKTLKESLGQLISINSFFSTSTSYSSAHSFLVLSNSSLDLQQVLFEIYADPKMVTTKPFAEISKHSYFSHELEVLFMLGSIFRLNSVKRNDDKIWIIRMTLCSDDEHDLKQVLMHMKQQIGNEETNLRTLGKALSEMGKPDLAEKYFCRLLNELPPNDPLLGSLYEDLGKLASSGRNYDMSMHWHKKSLEFKEKNQLKTGSNNNEKKTPIGKYILSKNIHNNTKWKKDASTVAGGRGYGSQLNELFWPEGIYIDHDDATLYVADCYNHRIVKWKYDATAGQVVVGGNKKGDRMDQLNYPTDVVLDQNNDFLIIADRDNNRVVRWSRRNIANQQTIISNINCYGLTIDNKGHLYVSDIDKNEVRRWKIGDTNGTVVAGANGKGNQLNQLNFPTSLFVDQNYSVYVSDRENHRVMKWMKGAKEGIVVAGRQGEGNNLAQLSHPQGVIVDHLDNVYVADSHNNRIVRWPKDSQDGTIIVGENRGGKRANQLDNPTDIALDEQGNIYVVDFNNHRVQKFDVE</sequence>
<comment type="caution">
    <text evidence="4">The sequence shown here is derived from an EMBL/GenBank/DDBJ whole genome shotgun (WGS) entry which is preliminary data.</text>
</comment>
<dbReference type="InterPro" id="IPR001258">
    <property type="entry name" value="NHL_repeat"/>
</dbReference>
<dbReference type="Gene3D" id="1.25.40.10">
    <property type="entry name" value="Tetratricopeptide repeat domain"/>
    <property type="match status" value="1"/>
</dbReference>
<dbReference type="PANTHER" id="PTHR24104:SF25">
    <property type="entry name" value="PROTEIN LIN-41"/>
    <property type="match status" value="1"/>
</dbReference>